<keyword evidence="2" id="KW-0812">Transmembrane</keyword>
<evidence type="ECO:0000313" key="3">
    <source>
        <dbReference type="EMBL" id="ELU15634.1"/>
    </source>
</evidence>
<sequence>MMNENTNSLITKKMTKDGEKSSARAKPQAKPIGQGCYQAIYDKLMTYSTAVAITGIVFGAIQILGIWASCSLYRALGKYQVADNFNKRLIFDLNEAFSKISQMQFVDFHLSW</sequence>
<dbReference type="HOGENOM" id="CLU_2148205_0_0_1"/>
<keyword evidence="2" id="KW-0472">Membrane</keyword>
<feature type="transmembrane region" description="Helical" evidence="2">
    <location>
        <begin position="47"/>
        <end position="68"/>
    </location>
</feature>
<feature type="compositionally biased region" description="Polar residues" evidence="1">
    <location>
        <begin position="1"/>
        <end position="10"/>
    </location>
</feature>
<organism evidence="3">
    <name type="scientific">Capitella teleta</name>
    <name type="common">Polychaete worm</name>
    <dbReference type="NCBI Taxonomy" id="283909"/>
    <lineage>
        <taxon>Eukaryota</taxon>
        <taxon>Metazoa</taxon>
        <taxon>Spiralia</taxon>
        <taxon>Lophotrochozoa</taxon>
        <taxon>Annelida</taxon>
        <taxon>Polychaeta</taxon>
        <taxon>Sedentaria</taxon>
        <taxon>Scolecida</taxon>
        <taxon>Capitellidae</taxon>
        <taxon>Capitella</taxon>
    </lineage>
</organism>
<evidence type="ECO:0000313" key="5">
    <source>
        <dbReference type="Proteomes" id="UP000014760"/>
    </source>
</evidence>
<gene>
    <name evidence="3" type="ORF">CAPTEDRAFT_187108</name>
</gene>
<reference evidence="3 5" key="2">
    <citation type="journal article" date="2013" name="Nature">
        <title>Insights into bilaterian evolution from three spiralian genomes.</title>
        <authorList>
            <person name="Simakov O."/>
            <person name="Marletaz F."/>
            <person name="Cho S.J."/>
            <person name="Edsinger-Gonzales E."/>
            <person name="Havlak P."/>
            <person name="Hellsten U."/>
            <person name="Kuo D.H."/>
            <person name="Larsson T."/>
            <person name="Lv J."/>
            <person name="Arendt D."/>
            <person name="Savage R."/>
            <person name="Osoegawa K."/>
            <person name="de Jong P."/>
            <person name="Grimwood J."/>
            <person name="Chapman J.A."/>
            <person name="Shapiro H."/>
            <person name="Aerts A."/>
            <person name="Otillar R.P."/>
            <person name="Terry A.Y."/>
            <person name="Boore J.L."/>
            <person name="Grigoriev I.V."/>
            <person name="Lindberg D.R."/>
            <person name="Seaver E.C."/>
            <person name="Weisblat D.A."/>
            <person name="Putnam N.H."/>
            <person name="Rokhsar D.S."/>
        </authorList>
    </citation>
    <scope>NUCLEOTIDE SEQUENCE</scope>
    <source>
        <strain evidence="3 5">I ESC-2004</strain>
    </source>
</reference>
<keyword evidence="2" id="KW-1133">Transmembrane helix</keyword>
<evidence type="ECO:0000256" key="2">
    <source>
        <dbReference type="SAM" id="Phobius"/>
    </source>
</evidence>
<dbReference type="Proteomes" id="UP000014760">
    <property type="component" value="Unassembled WGS sequence"/>
</dbReference>
<reference evidence="4" key="3">
    <citation type="submission" date="2015-06" db="UniProtKB">
        <authorList>
            <consortium name="EnsemblMetazoa"/>
        </authorList>
    </citation>
    <scope>IDENTIFICATION</scope>
</reference>
<proteinExistence type="predicted"/>
<dbReference type="AlphaFoldDB" id="R7VAK3"/>
<reference evidence="5" key="1">
    <citation type="submission" date="2012-12" db="EMBL/GenBank/DDBJ databases">
        <authorList>
            <person name="Hellsten U."/>
            <person name="Grimwood J."/>
            <person name="Chapman J.A."/>
            <person name="Shapiro H."/>
            <person name="Aerts A."/>
            <person name="Otillar R.P."/>
            <person name="Terry A.Y."/>
            <person name="Boore J.L."/>
            <person name="Simakov O."/>
            <person name="Marletaz F."/>
            <person name="Cho S.-J."/>
            <person name="Edsinger-Gonzales E."/>
            <person name="Havlak P."/>
            <person name="Kuo D.-H."/>
            <person name="Larsson T."/>
            <person name="Lv J."/>
            <person name="Arendt D."/>
            <person name="Savage R."/>
            <person name="Osoegawa K."/>
            <person name="de Jong P."/>
            <person name="Lindberg D.R."/>
            <person name="Seaver E.C."/>
            <person name="Weisblat D.A."/>
            <person name="Putnam N.H."/>
            <person name="Grigoriev I.V."/>
            <person name="Rokhsar D.S."/>
        </authorList>
    </citation>
    <scope>NUCLEOTIDE SEQUENCE</scope>
    <source>
        <strain evidence="5">I ESC-2004</strain>
    </source>
</reference>
<evidence type="ECO:0000256" key="1">
    <source>
        <dbReference type="SAM" id="MobiDB-lite"/>
    </source>
</evidence>
<dbReference type="EMBL" id="AMQN01004505">
    <property type="status" value="NOT_ANNOTATED_CDS"/>
    <property type="molecule type" value="Genomic_DNA"/>
</dbReference>
<keyword evidence="5" id="KW-1185">Reference proteome</keyword>
<feature type="region of interest" description="Disordered" evidence="1">
    <location>
        <begin position="1"/>
        <end position="28"/>
    </location>
</feature>
<dbReference type="EnsemblMetazoa" id="CapteT187108">
    <property type="protein sequence ID" value="CapteP187108"/>
    <property type="gene ID" value="CapteG187108"/>
</dbReference>
<dbReference type="EMBL" id="KB293691">
    <property type="protein sequence ID" value="ELU15634.1"/>
    <property type="molecule type" value="Genomic_DNA"/>
</dbReference>
<protein>
    <submittedName>
        <fullName evidence="3 4">Uncharacterized protein</fullName>
    </submittedName>
</protein>
<accession>R7VAK3</accession>
<evidence type="ECO:0000313" key="4">
    <source>
        <dbReference type="EnsemblMetazoa" id="CapteP187108"/>
    </source>
</evidence>
<name>R7VAK3_CAPTE</name>